<evidence type="ECO:0000313" key="2">
    <source>
        <dbReference type="Proteomes" id="UP000240493"/>
    </source>
</evidence>
<dbReference type="EMBL" id="KZ679262">
    <property type="protein sequence ID" value="PTB40540.1"/>
    <property type="molecule type" value="Genomic_DNA"/>
</dbReference>
<name>A0A2T3Z6Z3_TRIA4</name>
<dbReference type="AlphaFoldDB" id="A0A2T3Z6Z3"/>
<organism evidence="1 2">
    <name type="scientific">Trichoderma asperellum (strain ATCC 204424 / CBS 433.97 / NBRC 101777)</name>
    <dbReference type="NCBI Taxonomy" id="1042311"/>
    <lineage>
        <taxon>Eukaryota</taxon>
        <taxon>Fungi</taxon>
        <taxon>Dikarya</taxon>
        <taxon>Ascomycota</taxon>
        <taxon>Pezizomycotina</taxon>
        <taxon>Sordariomycetes</taxon>
        <taxon>Hypocreomycetidae</taxon>
        <taxon>Hypocreales</taxon>
        <taxon>Hypocreaceae</taxon>
        <taxon>Trichoderma</taxon>
    </lineage>
</organism>
<keyword evidence="2" id="KW-1185">Reference proteome</keyword>
<protein>
    <submittedName>
        <fullName evidence="1">Uncharacterized protein</fullName>
    </submittedName>
</protein>
<reference evidence="1 2" key="1">
    <citation type="submission" date="2016-07" db="EMBL/GenBank/DDBJ databases">
        <title>Multiple horizontal gene transfer events from other fungi enriched the ability of initially mycotrophic Trichoderma (Ascomycota) to feed on dead plant biomass.</title>
        <authorList>
            <consortium name="DOE Joint Genome Institute"/>
            <person name="Aerts A."/>
            <person name="Atanasova L."/>
            <person name="Chenthamara K."/>
            <person name="Zhang J."/>
            <person name="Grujic M."/>
            <person name="Henrissat B."/>
            <person name="Kuo A."/>
            <person name="Salamov A."/>
            <person name="Lipzen A."/>
            <person name="Labutti K."/>
            <person name="Barry K."/>
            <person name="Miao Y."/>
            <person name="Rahimi M.J."/>
            <person name="Shen Q."/>
            <person name="Grigoriev I.V."/>
            <person name="Kubicek C.P."/>
            <person name="Druzhinina I.S."/>
        </authorList>
    </citation>
    <scope>NUCLEOTIDE SEQUENCE [LARGE SCALE GENOMIC DNA]</scope>
    <source>
        <strain evidence="1 2">CBS 433.97</strain>
    </source>
</reference>
<proteinExistence type="predicted"/>
<gene>
    <name evidence="1" type="ORF">M441DRAFT_47086</name>
</gene>
<accession>A0A2T3Z6Z3</accession>
<sequence>MTPLSSRDRRYLKSYICVGVVRKIKTIKFCWSRAAISPCDAALAYVSEKNISRFQQRNNHLTAVKGTRAKAVENFYDWYPYGSYKAPRPALAPIMRQLNHALQVTLRKAQVLLRHCTAGICCKPCRLIWADGRITLLGGGHEFGREASIAECGNSQGRMKGRIEF</sequence>
<dbReference type="Proteomes" id="UP000240493">
    <property type="component" value="Unassembled WGS sequence"/>
</dbReference>
<evidence type="ECO:0000313" key="1">
    <source>
        <dbReference type="EMBL" id="PTB40540.1"/>
    </source>
</evidence>